<dbReference type="Gene3D" id="3.30.1180.10">
    <property type="match status" value="1"/>
</dbReference>
<evidence type="ECO:0000313" key="2">
    <source>
        <dbReference type="EMBL" id="AEE46499.1"/>
    </source>
</evidence>
<dbReference type="InterPro" id="IPR050270">
    <property type="entry name" value="DegV_domain_contain"/>
</dbReference>
<name>F4H3F4_CELFA</name>
<dbReference type="GO" id="GO:0008289">
    <property type="term" value="F:lipid binding"/>
    <property type="evidence" value="ECO:0007669"/>
    <property type="project" value="UniProtKB-KW"/>
</dbReference>
<dbReference type="SUPFAM" id="SSF82549">
    <property type="entry name" value="DAK1/DegV-like"/>
    <property type="match status" value="1"/>
</dbReference>
<evidence type="ECO:0000313" key="3">
    <source>
        <dbReference type="Proteomes" id="UP000008460"/>
    </source>
</evidence>
<dbReference type="Pfam" id="PF02645">
    <property type="entry name" value="DegV"/>
    <property type="match status" value="2"/>
</dbReference>
<dbReference type="Gene3D" id="3.40.50.10170">
    <property type="match status" value="1"/>
</dbReference>
<dbReference type="Proteomes" id="UP000008460">
    <property type="component" value="Chromosome"/>
</dbReference>
<dbReference type="STRING" id="590998.Celf_2372"/>
<dbReference type="eggNOG" id="COG1307">
    <property type="taxonomic scope" value="Bacteria"/>
</dbReference>
<dbReference type="PANTHER" id="PTHR33434">
    <property type="entry name" value="DEGV DOMAIN-CONTAINING PROTEIN DR_1986-RELATED"/>
    <property type="match status" value="1"/>
</dbReference>
<protein>
    <submittedName>
        <fullName evidence="2">DegV family protein</fullName>
    </submittedName>
</protein>
<dbReference type="PROSITE" id="PS51482">
    <property type="entry name" value="DEGV"/>
    <property type="match status" value="1"/>
</dbReference>
<dbReference type="AlphaFoldDB" id="F4H3F4"/>
<organism evidence="2 3">
    <name type="scientific">Cellulomonas fimi (strain ATCC 484 / DSM 20113 / JCM 1341 / CCUG 24087 / LMG 16345 / NBRC 15513 / NCIMB 8980 / NCTC 7547 / NRS-133)</name>
    <dbReference type="NCBI Taxonomy" id="590998"/>
    <lineage>
        <taxon>Bacteria</taxon>
        <taxon>Bacillati</taxon>
        <taxon>Actinomycetota</taxon>
        <taxon>Actinomycetes</taxon>
        <taxon>Micrococcales</taxon>
        <taxon>Cellulomonadaceae</taxon>
        <taxon>Cellulomonas</taxon>
    </lineage>
</organism>
<evidence type="ECO:0000256" key="1">
    <source>
        <dbReference type="ARBA" id="ARBA00023121"/>
    </source>
</evidence>
<gene>
    <name evidence="2" type="ordered locus">Celf_2372</name>
</gene>
<reference evidence="2 3" key="1">
    <citation type="submission" date="2011-04" db="EMBL/GenBank/DDBJ databases">
        <title>Complete sequence of Cellulomonas fimi ATCC 484.</title>
        <authorList>
            <consortium name="US DOE Joint Genome Institute"/>
            <person name="Lucas S."/>
            <person name="Han J."/>
            <person name="Lapidus A."/>
            <person name="Cheng J.-F."/>
            <person name="Goodwin L."/>
            <person name="Pitluck S."/>
            <person name="Peters L."/>
            <person name="Chertkov O."/>
            <person name="Detter J.C."/>
            <person name="Han C."/>
            <person name="Tapia R."/>
            <person name="Land M."/>
            <person name="Hauser L."/>
            <person name="Kyrpides N."/>
            <person name="Ivanova N."/>
            <person name="Ovchinnikova G."/>
            <person name="Pagani I."/>
            <person name="Mead D."/>
            <person name="Brumm P."/>
            <person name="Woyke T."/>
        </authorList>
    </citation>
    <scope>NUCLEOTIDE SEQUENCE [LARGE SCALE GENOMIC DNA]</scope>
    <source>
        <strain evidence="3">ATCC 484 / DSM 20113 / JCM 1341 / NBRC 15513 / NCIMB 8980 / NCTC 7547</strain>
    </source>
</reference>
<dbReference type="NCBIfam" id="TIGR00762">
    <property type="entry name" value="DegV"/>
    <property type="match status" value="1"/>
</dbReference>
<accession>F4H3F4</accession>
<dbReference type="EMBL" id="CP002666">
    <property type="protein sequence ID" value="AEE46499.1"/>
    <property type="molecule type" value="Genomic_DNA"/>
</dbReference>
<dbReference type="KEGG" id="cfi:Celf_2372"/>
<dbReference type="PANTHER" id="PTHR33434:SF2">
    <property type="entry name" value="FATTY ACID-BINDING PROTEIN TM_1468"/>
    <property type="match status" value="1"/>
</dbReference>
<sequence>MVDGERRSEGVDVGPEELLAALARGARVTTSQPAPAAFAAAYERAVAAGATEIVSVHLAGGLSGTVQAARLAAATVAVPVHVVDSGTAAMGLGFAVLAAARAAALPAAPEGLLARWRDRRQQPVPVTGCEVADVARTTAASAHVWFLVDSLDHLRRGGRLSAPAAALGTVLGLRPILTLRDGSVVVAEKVRTRRAARDRLEAIAVADLARRPAARVAVHHLQQPELAAAVAEQIRTWGAQRVVETVTADAGAVLAAHVGPGLLAVVVADA</sequence>
<dbReference type="InterPro" id="IPR003797">
    <property type="entry name" value="DegV"/>
</dbReference>
<dbReference type="InterPro" id="IPR043168">
    <property type="entry name" value="DegV_C"/>
</dbReference>
<keyword evidence="1" id="KW-0446">Lipid-binding</keyword>
<dbReference type="HOGENOM" id="CLU_048251_0_1_11"/>
<keyword evidence="3" id="KW-1185">Reference proteome</keyword>
<proteinExistence type="predicted"/>